<dbReference type="InterPro" id="IPR018793">
    <property type="entry name" value="Cyt_c_oxidase_assmbl_Pet191"/>
</dbReference>
<proteinExistence type="inferred from homology"/>
<dbReference type="EMBL" id="JANBPT010000281">
    <property type="protein sequence ID" value="KAJ1924304.1"/>
    <property type="molecule type" value="Genomic_DNA"/>
</dbReference>
<evidence type="ECO:0000256" key="2">
    <source>
        <dbReference type="ARBA" id="ARBA00023157"/>
    </source>
</evidence>
<keyword evidence="2" id="KW-1015">Disulfide bond</keyword>
<dbReference type="GO" id="GO:0016301">
    <property type="term" value="F:kinase activity"/>
    <property type="evidence" value="ECO:0007669"/>
    <property type="project" value="UniProtKB-KW"/>
</dbReference>
<dbReference type="EC" id="2.4.1.145" evidence="4"/>
<evidence type="ECO:0000313" key="3">
    <source>
        <dbReference type="EMBL" id="KAJ1908895.1"/>
    </source>
</evidence>
<evidence type="ECO:0000256" key="1">
    <source>
        <dbReference type="ARBA" id="ARBA00007785"/>
    </source>
</evidence>
<dbReference type="Pfam" id="PF10203">
    <property type="entry name" value="Pet191_N"/>
    <property type="match status" value="1"/>
</dbReference>
<dbReference type="OrthoDB" id="282149at2759"/>
<keyword evidence="4" id="KW-0328">Glycosyltransferase</keyword>
<dbReference type="GO" id="GO:0005739">
    <property type="term" value="C:mitochondrion"/>
    <property type="evidence" value="ECO:0007669"/>
    <property type="project" value="TreeGrafter"/>
</dbReference>
<evidence type="ECO:0000313" key="4">
    <source>
        <dbReference type="EMBL" id="KAJ1924304.1"/>
    </source>
</evidence>
<comment type="similarity">
    <text evidence="1">Belongs to the PET191 family.</text>
</comment>
<dbReference type="PANTHER" id="PTHR28627">
    <property type="entry name" value="CYTOCHROME C OXIDASE ASSEMBLY FACTOR 5"/>
    <property type="match status" value="1"/>
</dbReference>
<comment type="caution">
    <text evidence="4">The sequence shown here is derived from an EMBL/GenBank/DDBJ whole genome shotgun (WGS) entry which is preliminary data.</text>
</comment>
<dbReference type="GO" id="GO:0008454">
    <property type="term" value="F:alpha-1,3-mannosylglycoprotein 4-beta-N-acetylglucosaminyltransferase activity"/>
    <property type="evidence" value="ECO:0007669"/>
    <property type="project" value="UniProtKB-EC"/>
</dbReference>
<evidence type="ECO:0000313" key="5">
    <source>
        <dbReference type="Proteomes" id="UP001150569"/>
    </source>
</evidence>
<keyword evidence="4" id="KW-0808">Transferase</keyword>
<dbReference type="EMBL" id="JANBPT010001300">
    <property type="protein sequence ID" value="KAJ1908895.1"/>
    <property type="molecule type" value="Genomic_DNA"/>
</dbReference>
<keyword evidence="4" id="KW-0418">Kinase</keyword>
<dbReference type="Proteomes" id="UP001150569">
    <property type="component" value="Unassembled WGS sequence"/>
</dbReference>
<gene>
    <name evidence="4" type="primary">COA5_1</name>
    <name evidence="3" type="synonym">COA5_2</name>
    <name evidence="4" type="ORF">IWQ60_005284</name>
    <name evidence="3" type="ORF">IWQ60_011469</name>
</gene>
<accession>A0A9W8ACM8</accession>
<protein>
    <submittedName>
        <fullName evidence="4">Dephospho-CoA kinase (Dephosphocoenzyme A kinase) (COAE)</fullName>
        <ecNumber evidence="4">2.4.1.145</ecNumber>
    </submittedName>
</protein>
<dbReference type="AlphaFoldDB" id="A0A9W8ACM8"/>
<sequence length="73" mass="8616">MPTTCHRPRDELIECVLKSDCVRIQKHTVKECLQDPELIKTLPENCQAIRFSFLECKRSLLDMRRRFRGPKAS</sequence>
<keyword evidence="5" id="KW-1185">Reference proteome</keyword>
<name>A0A9W8ACM8_9FUNG</name>
<reference evidence="4" key="1">
    <citation type="submission" date="2022-07" db="EMBL/GenBank/DDBJ databases">
        <title>Phylogenomic reconstructions and comparative analyses of Kickxellomycotina fungi.</title>
        <authorList>
            <person name="Reynolds N.K."/>
            <person name="Stajich J.E."/>
            <person name="Barry K."/>
            <person name="Grigoriev I.V."/>
            <person name="Crous P."/>
            <person name="Smith M.E."/>
        </authorList>
    </citation>
    <scope>NUCLEOTIDE SEQUENCE</scope>
    <source>
        <strain evidence="4">RSA 861</strain>
    </source>
</reference>
<dbReference type="GO" id="GO:0033617">
    <property type="term" value="P:mitochondrial respiratory chain complex IV assembly"/>
    <property type="evidence" value="ECO:0007669"/>
    <property type="project" value="TreeGrafter"/>
</dbReference>
<dbReference type="PANTHER" id="PTHR28627:SF1">
    <property type="entry name" value="CYTOCHROME C OXIDASE ASSEMBLY FACTOR 5"/>
    <property type="match status" value="1"/>
</dbReference>
<organism evidence="4 5">
    <name type="scientific">Tieghemiomyces parasiticus</name>
    <dbReference type="NCBI Taxonomy" id="78921"/>
    <lineage>
        <taxon>Eukaryota</taxon>
        <taxon>Fungi</taxon>
        <taxon>Fungi incertae sedis</taxon>
        <taxon>Zoopagomycota</taxon>
        <taxon>Kickxellomycotina</taxon>
        <taxon>Dimargaritomycetes</taxon>
        <taxon>Dimargaritales</taxon>
        <taxon>Dimargaritaceae</taxon>
        <taxon>Tieghemiomyces</taxon>
    </lineage>
</organism>